<name>A0A1J5QMG6_9ZZZZ</name>
<dbReference type="AlphaFoldDB" id="A0A1J5QMG6"/>
<evidence type="ECO:0008006" key="2">
    <source>
        <dbReference type="Google" id="ProtNLM"/>
    </source>
</evidence>
<reference evidence="1" key="1">
    <citation type="submission" date="2016-10" db="EMBL/GenBank/DDBJ databases">
        <title>Sequence of Gallionella enrichment culture.</title>
        <authorList>
            <person name="Poehlein A."/>
            <person name="Muehling M."/>
            <person name="Daniel R."/>
        </authorList>
    </citation>
    <scope>NUCLEOTIDE SEQUENCE</scope>
</reference>
<evidence type="ECO:0000313" key="1">
    <source>
        <dbReference type="EMBL" id="OIQ84514.1"/>
    </source>
</evidence>
<comment type="caution">
    <text evidence="1">The sequence shown here is derived from an EMBL/GenBank/DDBJ whole genome shotgun (WGS) entry which is preliminary data.</text>
</comment>
<organism evidence="1">
    <name type="scientific">mine drainage metagenome</name>
    <dbReference type="NCBI Taxonomy" id="410659"/>
    <lineage>
        <taxon>unclassified sequences</taxon>
        <taxon>metagenomes</taxon>
        <taxon>ecological metagenomes</taxon>
    </lineage>
</organism>
<dbReference type="PROSITE" id="PS51257">
    <property type="entry name" value="PROKAR_LIPOPROTEIN"/>
    <property type="match status" value="1"/>
</dbReference>
<dbReference type="EMBL" id="MLJW01000612">
    <property type="protein sequence ID" value="OIQ84514.1"/>
    <property type="molecule type" value="Genomic_DNA"/>
</dbReference>
<sequence>MRRILALAALCALAACSGPVTSEEGPTASGVDGYYGYGVAGRDLRLEVAGNAFAGQMSDAAFDQALAALLKTPPERQPGHITLTPGPSARSNYSLVFLFNPGPLIYGQELCAGQRTQQPPQAGRVKVVASFCVAGRAITEITGQTDATGLADDRFGALMEEMMGKLFRTTGRFYYNQGGHTRAQ</sequence>
<protein>
    <recommendedName>
        <fullName evidence="2">DUF4410 domain-containing protein</fullName>
    </recommendedName>
</protein>
<proteinExistence type="predicted"/>
<accession>A0A1J5QMG6</accession>
<gene>
    <name evidence="1" type="ORF">GALL_336550</name>
</gene>